<dbReference type="PANTHER" id="PTHR31503:SF10">
    <property type="entry name" value="VNX1 PROTEIN"/>
    <property type="match status" value="1"/>
</dbReference>
<evidence type="ECO:0000313" key="13">
    <source>
        <dbReference type="EMBL" id="CDH57017.1"/>
    </source>
</evidence>
<dbReference type="InterPro" id="IPR004837">
    <property type="entry name" value="NaCa_Exmemb"/>
</dbReference>
<name>A0A068S5E5_9FUNG</name>
<evidence type="ECO:0000256" key="7">
    <source>
        <dbReference type="ARBA" id="ARBA00023065"/>
    </source>
</evidence>
<gene>
    <name evidence="13" type="ORF">LCOR_08010.1</name>
</gene>
<evidence type="ECO:0000313" key="14">
    <source>
        <dbReference type="Proteomes" id="UP000027586"/>
    </source>
</evidence>
<feature type="transmembrane region" description="Helical" evidence="10">
    <location>
        <begin position="794"/>
        <end position="815"/>
    </location>
</feature>
<feature type="transmembrane region" description="Helical" evidence="10">
    <location>
        <begin position="728"/>
        <end position="748"/>
    </location>
</feature>
<feature type="domain" description="Inner membrane component" evidence="12">
    <location>
        <begin position="117"/>
        <end position="167"/>
    </location>
</feature>
<feature type="transmembrane region" description="Helical" evidence="10">
    <location>
        <begin position="446"/>
        <end position="468"/>
    </location>
</feature>
<comment type="subcellular location">
    <subcellularLocation>
        <location evidence="1">Endomembrane system</location>
        <topology evidence="1">Multi-pass membrane protein</topology>
    </subcellularLocation>
</comment>
<proteinExistence type="inferred from homology"/>
<evidence type="ECO:0000256" key="3">
    <source>
        <dbReference type="ARBA" id="ARBA00022448"/>
    </source>
</evidence>
<evidence type="ECO:0000259" key="11">
    <source>
        <dbReference type="Pfam" id="PF01699"/>
    </source>
</evidence>
<feature type="transmembrane region" description="Helical" evidence="10">
    <location>
        <begin position="119"/>
        <end position="143"/>
    </location>
</feature>
<feature type="compositionally biased region" description="Basic and acidic residues" evidence="9">
    <location>
        <begin position="26"/>
        <end position="40"/>
    </location>
</feature>
<evidence type="ECO:0000256" key="10">
    <source>
        <dbReference type="SAM" id="Phobius"/>
    </source>
</evidence>
<feature type="transmembrane region" description="Helical" evidence="10">
    <location>
        <begin position="416"/>
        <end position="434"/>
    </location>
</feature>
<keyword evidence="14" id="KW-1185">Reference proteome</keyword>
<reference evidence="13" key="1">
    <citation type="submission" date="2013-08" db="EMBL/GenBank/DDBJ databases">
        <title>Gene expansion shapes genome architecture in the human pathogen Lichtheimia corymbifera: an evolutionary genomics analysis in the ancient terrestrial Mucorales (Mucoromycotina).</title>
        <authorList>
            <person name="Schwartze V.U."/>
            <person name="Winter S."/>
            <person name="Shelest E."/>
            <person name="Marcet-Houben M."/>
            <person name="Horn F."/>
            <person name="Wehner S."/>
            <person name="Hoffmann K."/>
            <person name="Riege K."/>
            <person name="Sammeth M."/>
            <person name="Nowrousian M."/>
            <person name="Valiante V."/>
            <person name="Linde J."/>
            <person name="Jacobsen I.D."/>
            <person name="Marz M."/>
            <person name="Brakhage A.A."/>
            <person name="Gabaldon T."/>
            <person name="Bocker S."/>
            <person name="Voigt K."/>
        </authorList>
    </citation>
    <scope>NUCLEOTIDE SEQUENCE [LARGE SCALE GENOMIC DNA]</scope>
    <source>
        <strain evidence="13">FSU 9682</strain>
    </source>
</reference>
<dbReference type="Pfam" id="PF01699">
    <property type="entry name" value="Na_Ca_ex"/>
    <property type="match status" value="2"/>
</dbReference>
<feature type="region of interest" description="Disordered" evidence="9">
    <location>
        <begin position="603"/>
        <end position="653"/>
    </location>
</feature>
<dbReference type="GO" id="GO:0012505">
    <property type="term" value="C:endomembrane system"/>
    <property type="evidence" value="ECO:0007669"/>
    <property type="project" value="UniProtKB-SubCell"/>
</dbReference>
<feature type="region of interest" description="Disordered" evidence="9">
    <location>
        <begin position="201"/>
        <end position="220"/>
    </location>
</feature>
<feature type="transmembrane region" description="Helical" evidence="10">
    <location>
        <begin position="822"/>
        <end position="841"/>
    </location>
</feature>
<dbReference type="Proteomes" id="UP000027586">
    <property type="component" value="Unassembled WGS sequence"/>
</dbReference>
<feature type="domain" description="Sodium/calcium exchanger membrane region" evidence="11">
    <location>
        <begin position="383"/>
        <end position="568"/>
    </location>
</feature>
<accession>A0A068S5E5</accession>
<feature type="transmembrane region" description="Helical" evidence="10">
    <location>
        <begin position="690"/>
        <end position="708"/>
    </location>
</feature>
<feature type="compositionally biased region" description="Basic residues" evidence="9">
    <location>
        <begin position="603"/>
        <end position="614"/>
    </location>
</feature>
<evidence type="ECO:0000256" key="9">
    <source>
        <dbReference type="SAM" id="MobiDB-lite"/>
    </source>
</evidence>
<dbReference type="VEuPathDB" id="FungiDB:LCOR_08010.1"/>
<feature type="transmembrane region" description="Helical" evidence="10">
    <location>
        <begin position="248"/>
        <end position="268"/>
    </location>
</feature>
<evidence type="ECO:0000256" key="2">
    <source>
        <dbReference type="ARBA" id="ARBA00008170"/>
    </source>
</evidence>
<dbReference type="Pfam" id="PF03733">
    <property type="entry name" value="YccF"/>
    <property type="match status" value="1"/>
</dbReference>
<dbReference type="InterPro" id="IPR044880">
    <property type="entry name" value="NCX_ion-bd_dom_sf"/>
</dbReference>
<dbReference type="STRING" id="1263082.A0A068S5E5"/>
<evidence type="ECO:0000256" key="4">
    <source>
        <dbReference type="ARBA" id="ARBA00022553"/>
    </source>
</evidence>
<feature type="compositionally biased region" description="Low complexity" evidence="9">
    <location>
        <begin position="201"/>
        <end position="211"/>
    </location>
</feature>
<keyword evidence="4" id="KW-0597">Phosphoprotein</keyword>
<dbReference type="PANTHER" id="PTHR31503">
    <property type="entry name" value="VACUOLAR CALCIUM ION TRANSPORTER"/>
    <property type="match status" value="1"/>
</dbReference>
<evidence type="ECO:0000256" key="1">
    <source>
        <dbReference type="ARBA" id="ARBA00004127"/>
    </source>
</evidence>
<keyword evidence="5 10" id="KW-0812">Transmembrane</keyword>
<dbReference type="InterPro" id="IPR005185">
    <property type="entry name" value="YccF"/>
</dbReference>
<dbReference type="GO" id="GO:0006874">
    <property type="term" value="P:intracellular calcium ion homeostasis"/>
    <property type="evidence" value="ECO:0007669"/>
    <property type="project" value="TreeGrafter"/>
</dbReference>
<evidence type="ECO:0000256" key="6">
    <source>
        <dbReference type="ARBA" id="ARBA00022989"/>
    </source>
</evidence>
<evidence type="ECO:0000256" key="5">
    <source>
        <dbReference type="ARBA" id="ARBA00022692"/>
    </source>
</evidence>
<evidence type="ECO:0000256" key="8">
    <source>
        <dbReference type="ARBA" id="ARBA00023136"/>
    </source>
</evidence>
<dbReference type="AlphaFoldDB" id="A0A068S5E5"/>
<keyword evidence="7" id="KW-0406">Ion transport</keyword>
<dbReference type="EMBL" id="CBTN010000042">
    <property type="protein sequence ID" value="CDH57017.1"/>
    <property type="molecule type" value="Genomic_DNA"/>
</dbReference>
<feature type="region of interest" description="Disordered" evidence="9">
    <location>
        <begin position="1"/>
        <end position="71"/>
    </location>
</feature>
<sequence length="858" mass="95771">MDSSSDPQSLYGAMDTESPRRKLKKRDSSNDNVSEHESNRKNKLRSRKGRQEDDRVSLDSREMTLKDRQEQMNKRHPFGLPIWKPALYKKSRSVVRRANRALHSSPSSSPELFLDPGNLAWLVIFGWWLSLLMFVISVILLLVPPDGYAYGRVMRELASYLLWPFGRYVEHHGEAHHKQPIHSSAASVSSLAAASITSTSRSSTLSNNNNNDYDDENQSVISINEDNDEESCLLQDKRKRKRSMLGRIMDVIKSGPGGCAYYVLYYIIIAPTMFVVSAICWLCVITIPMSKLNYILLRHLRQYPLSLRFKSSPSGQADMVHSGRPVVILLCTYQAVGLQYYKYTYDGINIIFINLIPLVFFVIFDEYVLKHYIPDSMITSPQVVFALSLSSVIPLSYFIGMGISSVSAQSSMGIGAFLNASFGSIIEIILYAVALMSGKSALVEGALIGSLMAGVLLLPGCSMVSGGVKRKEQRFNAKSAEVTSTMLIMAIIGALVPTLFYQMFGSFELRCTGCPDTAADGGSIACSRCYSDQMNPTIDPVYQNNVKPLMWFCAAILPSAYVIGIVFSLRTHVDMVWKKQSHHGDEQPLSYYQKLLPNHILSHTHHQQHHHHHPSQNASDPSTKPTSQDPTYGTPTAASASVTERPDINNDSHVLPTIVPATAYVHVKESEEEEEAGGHDSPNWSRSKSFTILFGCTVLYSIIAEVLVDTVDGVMENLTVDEKFLGLTLFALVPNITEFMNAISFALYGNIVLSMEIGSAYALQVCLLQIPAMVAFSLWFNWGKEELANYTFSLVFPRWDVICVIFSVFLLTYTYQEGRSNYFKGSILILTYCVLMAGFYFTPPYTEKSILIGINPNP</sequence>
<dbReference type="InterPro" id="IPR004713">
    <property type="entry name" value="CaH_exchang"/>
</dbReference>
<feature type="transmembrane region" description="Helical" evidence="10">
    <location>
        <begin position="549"/>
        <end position="569"/>
    </location>
</feature>
<feature type="domain" description="Sodium/calcium exchanger membrane region" evidence="11">
    <location>
        <begin position="689"/>
        <end position="840"/>
    </location>
</feature>
<feature type="transmembrane region" description="Helical" evidence="10">
    <location>
        <begin position="384"/>
        <end position="404"/>
    </location>
</feature>
<dbReference type="FunFam" id="1.20.1420.30:FF:000014">
    <property type="entry name" value="Cation/H+ exchanger protein 2"/>
    <property type="match status" value="1"/>
</dbReference>
<feature type="transmembrane region" description="Helical" evidence="10">
    <location>
        <begin position="274"/>
        <end position="297"/>
    </location>
</feature>
<comment type="caution">
    <text evidence="13">The sequence shown here is derived from an EMBL/GenBank/DDBJ whole genome shotgun (WGS) entry which is preliminary data.</text>
</comment>
<feature type="transmembrane region" description="Helical" evidence="10">
    <location>
        <begin position="347"/>
        <end position="364"/>
    </location>
</feature>
<dbReference type="GO" id="GO:0005774">
    <property type="term" value="C:vacuolar membrane"/>
    <property type="evidence" value="ECO:0007669"/>
    <property type="project" value="UniProtKB-ARBA"/>
</dbReference>
<keyword evidence="3" id="KW-0813">Transport</keyword>
<feature type="transmembrane region" description="Helical" evidence="10">
    <location>
        <begin position="480"/>
        <end position="500"/>
    </location>
</feature>
<comment type="similarity">
    <text evidence="2">Belongs to the Ca(2+):cation antiporter (CaCA) (TC 2.A.19) family.</text>
</comment>
<protein>
    <submittedName>
        <fullName evidence="13">Calcium permease family membrane transporter</fullName>
    </submittedName>
</protein>
<feature type="transmembrane region" description="Helical" evidence="10">
    <location>
        <begin position="760"/>
        <end position="782"/>
    </location>
</feature>
<dbReference type="OrthoDB" id="16982at2759"/>
<keyword evidence="8 10" id="KW-0472">Membrane</keyword>
<feature type="compositionally biased region" description="Polar residues" evidence="9">
    <location>
        <begin position="615"/>
        <end position="642"/>
    </location>
</feature>
<dbReference type="GO" id="GO:0015369">
    <property type="term" value="F:calcium:proton antiporter activity"/>
    <property type="evidence" value="ECO:0007669"/>
    <property type="project" value="TreeGrafter"/>
</dbReference>
<organism evidence="13 14">
    <name type="scientific">Lichtheimia corymbifera JMRC:FSU:9682</name>
    <dbReference type="NCBI Taxonomy" id="1263082"/>
    <lineage>
        <taxon>Eukaryota</taxon>
        <taxon>Fungi</taxon>
        <taxon>Fungi incertae sedis</taxon>
        <taxon>Mucoromycota</taxon>
        <taxon>Mucoromycotina</taxon>
        <taxon>Mucoromycetes</taxon>
        <taxon>Mucorales</taxon>
        <taxon>Lichtheimiaceae</taxon>
        <taxon>Lichtheimia</taxon>
    </lineage>
</organism>
<feature type="compositionally biased region" description="Basic and acidic residues" evidence="9">
    <location>
        <begin position="49"/>
        <end position="71"/>
    </location>
</feature>
<keyword evidence="6 10" id="KW-1133">Transmembrane helix</keyword>
<dbReference type="Gene3D" id="1.20.1420.30">
    <property type="entry name" value="NCX, central ion-binding region"/>
    <property type="match status" value="2"/>
</dbReference>
<evidence type="ECO:0000259" key="12">
    <source>
        <dbReference type="Pfam" id="PF03733"/>
    </source>
</evidence>